<accession>A0A8X6M9U6</accession>
<keyword evidence="2" id="KW-1185">Reference proteome</keyword>
<organism evidence="1 2">
    <name type="scientific">Trichonephila inaurata madagascariensis</name>
    <dbReference type="NCBI Taxonomy" id="2747483"/>
    <lineage>
        <taxon>Eukaryota</taxon>
        <taxon>Metazoa</taxon>
        <taxon>Ecdysozoa</taxon>
        <taxon>Arthropoda</taxon>
        <taxon>Chelicerata</taxon>
        <taxon>Arachnida</taxon>
        <taxon>Araneae</taxon>
        <taxon>Araneomorphae</taxon>
        <taxon>Entelegynae</taxon>
        <taxon>Araneoidea</taxon>
        <taxon>Nephilidae</taxon>
        <taxon>Trichonephila</taxon>
        <taxon>Trichonephila inaurata</taxon>
    </lineage>
</organism>
<protein>
    <submittedName>
        <fullName evidence="1">Uncharacterized protein</fullName>
    </submittedName>
</protein>
<proteinExistence type="predicted"/>
<name>A0A8X6M9U6_9ARAC</name>
<dbReference type="OrthoDB" id="6420136at2759"/>
<dbReference type="EMBL" id="BMAV01024643">
    <property type="protein sequence ID" value="GFS34933.1"/>
    <property type="molecule type" value="Genomic_DNA"/>
</dbReference>
<gene>
    <name evidence="1" type="primary">AVEN_12708_1</name>
    <name evidence="1" type="ORF">TNIN_388821</name>
</gene>
<evidence type="ECO:0000313" key="2">
    <source>
        <dbReference type="Proteomes" id="UP000886998"/>
    </source>
</evidence>
<sequence>MQRERRGMECTTSPTATEDRWVAWLTVQGSPRWAVKPRDKSTVAANGLRREICLLSHGLLSARISDFDHETLATSTPSSGLTRLGQNTISSSTIIALLP</sequence>
<evidence type="ECO:0000313" key="1">
    <source>
        <dbReference type="EMBL" id="GFS34933.1"/>
    </source>
</evidence>
<dbReference type="AlphaFoldDB" id="A0A8X6M9U6"/>
<comment type="caution">
    <text evidence="1">The sequence shown here is derived from an EMBL/GenBank/DDBJ whole genome shotgun (WGS) entry which is preliminary data.</text>
</comment>
<dbReference type="Proteomes" id="UP000886998">
    <property type="component" value="Unassembled WGS sequence"/>
</dbReference>
<reference evidence="1" key="1">
    <citation type="submission" date="2020-08" db="EMBL/GenBank/DDBJ databases">
        <title>Multicomponent nature underlies the extraordinary mechanical properties of spider dragline silk.</title>
        <authorList>
            <person name="Kono N."/>
            <person name="Nakamura H."/>
            <person name="Mori M."/>
            <person name="Yoshida Y."/>
            <person name="Ohtoshi R."/>
            <person name="Malay A.D."/>
            <person name="Moran D.A.P."/>
            <person name="Tomita M."/>
            <person name="Numata K."/>
            <person name="Arakawa K."/>
        </authorList>
    </citation>
    <scope>NUCLEOTIDE SEQUENCE</scope>
</reference>